<evidence type="ECO:0000259" key="6">
    <source>
        <dbReference type="PROSITE" id="PS51186"/>
    </source>
</evidence>
<evidence type="ECO:0000256" key="5">
    <source>
        <dbReference type="RuleBase" id="RU363094"/>
    </source>
</evidence>
<dbReference type="SUPFAM" id="SSF55729">
    <property type="entry name" value="Acyl-CoA N-acyltransferases (Nat)"/>
    <property type="match status" value="1"/>
</dbReference>
<dbReference type="Proteomes" id="UP000298133">
    <property type="component" value="Unassembled WGS sequence"/>
</dbReference>
<comment type="similarity">
    <text evidence="1 5">Belongs to the acetyltransferase family. RimI subfamily.</text>
</comment>
<dbReference type="Pfam" id="PF00583">
    <property type="entry name" value="Acetyltransf_1"/>
    <property type="match status" value="1"/>
</dbReference>
<comment type="function">
    <text evidence="5">Acetylates the N-terminal alanine of ribosomal protein bS18.</text>
</comment>
<accession>A0A4Y8UKR8</accession>
<dbReference type="PROSITE" id="PS51186">
    <property type="entry name" value="GNAT"/>
    <property type="match status" value="1"/>
</dbReference>
<dbReference type="NCBIfam" id="TIGR01575">
    <property type="entry name" value="rimI"/>
    <property type="match status" value="1"/>
</dbReference>
<dbReference type="InterPro" id="IPR050680">
    <property type="entry name" value="YpeA/RimI_acetyltransf"/>
</dbReference>
<proteinExistence type="inferred from homology"/>
<organism evidence="7 8">
    <name type="scientific">Gammaproteobacteria bacterium LSUCC0057</name>
    <dbReference type="NCBI Taxonomy" id="2559237"/>
    <lineage>
        <taxon>Bacteria</taxon>
        <taxon>Pseudomonadati</taxon>
        <taxon>Pseudomonadota</taxon>
        <taxon>Gammaproteobacteria</taxon>
        <taxon>Cellvibrionales</taxon>
        <taxon>Porticoccaceae</taxon>
        <taxon>SAR92 clade</taxon>
    </lineage>
</organism>
<keyword evidence="8" id="KW-1185">Reference proteome</keyword>
<feature type="domain" description="N-acetyltransferase" evidence="6">
    <location>
        <begin position="1"/>
        <end position="144"/>
    </location>
</feature>
<keyword evidence="2 5" id="KW-0963">Cytoplasm</keyword>
<dbReference type="AlphaFoldDB" id="A0A4Y8UKR8"/>
<evidence type="ECO:0000313" key="8">
    <source>
        <dbReference type="Proteomes" id="UP000298133"/>
    </source>
</evidence>
<protein>
    <recommendedName>
        <fullName evidence="5">[Ribosomal protein bS18]-alanine N-acetyltransferase</fullName>
        <ecNumber evidence="5">2.3.1.266</ecNumber>
    </recommendedName>
</protein>
<dbReference type="InterPro" id="IPR006464">
    <property type="entry name" value="AcTrfase_RimI/Ard1"/>
</dbReference>
<name>A0A4Y8UKR8_9GAMM</name>
<comment type="caution">
    <text evidence="7">The sequence shown here is derived from an EMBL/GenBank/DDBJ whole genome shotgun (WGS) entry which is preliminary data.</text>
</comment>
<dbReference type="EMBL" id="SPIA01000001">
    <property type="protein sequence ID" value="TFH69320.1"/>
    <property type="molecule type" value="Genomic_DNA"/>
</dbReference>
<dbReference type="GO" id="GO:0005737">
    <property type="term" value="C:cytoplasm"/>
    <property type="evidence" value="ECO:0007669"/>
    <property type="project" value="UniProtKB-SubCell"/>
</dbReference>
<dbReference type="GO" id="GO:0008999">
    <property type="term" value="F:protein-N-terminal-alanine acetyltransferase activity"/>
    <property type="evidence" value="ECO:0007669"/>
    <property type="project" value="UniProtKB-EC"/>
</dbReference>
<gene>
    <name evidence="7" type="primary">rimI</name>
    <name evidence="7" type="ORF">E3W66_01560</name>
</gene>
<evidence type="ECO:0000256" key="1">
    <source>
        <dbReference type="ARBA" id="ARBA00005395"/>
    </source>
</evidence>
<keyword evidence="3 7" id="KW-0808">Transferase</keyword>
<evidence type="ECO:0000256" key="3">
    <source>
        <dbReference type="ARBA" id="ARBA00022679"/>
    </source>
</evidence>
<evidence type="ECO:0000313" key="7">
    <source>
        <dbReference type="EMBL" id="TFH69320.1"/>
    </source>
</evidence>
<sequence>MVAGDIDAALAIEQQLSPDPWRRYAFEQSLASHRAAVVVDSQQQLAGFVLWSVVADQAELLNIALHRNHHGRGFGRLLLQSLIDQLPSSVSTLFLEVRVSNFAAIALYNRCGFNQIGERRDYYRSSSAANAGREDALVMALQRL</sequence>
<dbReference type="Gene3D" id="3.40.630.30">
    <property type="match status" value="1"/>
</dbReference>
<comment type="subcellular location">
    <subcellularLocation>
        <location evidence="5">Cytoplasm</location>
    </subcellularLocation>
</comment>
<dbReference type="OrthoDB" id="9796919at2"/>
<dbReference type="InterPro" id="IPR000182">
    <property type="entry name" value="GNAT_dom"/>
</dbReference>
<dbReference type="EC" id="2.3.1.266" evidence="5"/>
<comment type="catalytic activity">
    <reaction evidence="5">
        <text>N-terminal L-alanyl-[ribosomal protein bS18] + acetyl-CoA = N-terminal N(alpha)-acetyl-L-alanyl-[ribosomal protein bS18] + CoA + H(+)</text>
        <dbReference type="Rhea" id="RHEA:43756"/>
        <dbReference type="Rhea" id="RHEA-COMP:10676"/>
        <dbReference type="Rhea" id="RHEA-COMP:10677"/>
        <dbReference type="ChEBI" id="CHEBI:15378"/>
        <dbReference type="ChEBI" id="CHEBI:57287"/>
        <dbReference type="ChEBI" id="CHEBI:57288"/>
        <dbReference type="ChEBI" id="CHEBI:64718"/>
        <dbReference type="ChEBI" id="CHEBI:83683"/>
        <dbReference type="EC" id="2.3.1.266"/>
    </reaction>
</comment>
<dbReference type="PANTHER" id="PTHR43420:SF12">
    <property type="entry name" value="N-ACETYLTRANSFERASE DOMAIN-CONTAINING PROTEIN"/>
    <property type="match status" value="1"/>
</dbReference>
<dbReference type="InterPro" id="IPR016181">
    <property type="entry name" value="Acyl_CoA_acyltransferase"/>
</dbReference>
<reference evidence="7 8" key="1">
    <citation type="submission" date="2019-03" db="EMBL/GenBank/DDBJ databases">
        <title>Draft genome of Gammaproteobacteria bacterium LSUCC0057, a member of the SAR92 clade.</title>
        <authorList>
            <person name="Lanclos V.C."/>
            <person name="Doiron C."/>
            <person name="Henson M.W."/>
            <person name="Thrash J.C."/>
        </authorList>
    </citation>
    <scope>NUCLEOTIDE SEQUENCE [LARGE SCALE GENOMIC DNA]</scope>
    <source>
        <strain evidence="7 8">LSUCC0057</strain>
    </source>
</reference>
<evidence type="ECO:0000256" key="4">
    <source>
        <dbReference type="ARBA" id="ARBA00023315"/>
    </source>
</evidence>
<evidence type="ECO:0000256" key="2">
    <source>
        <dbReference type="ARBA" id="ARBA00022490"/>
    </source>
</evidence>
<keyword evidence="4" id="KW-0012">Acyltransferase</keyword>
<dbReference type="CDD" id="cd04301">
    <property type="entry name" value="NAT_SF"/>
    <property type="match status" value="1"/>
</dbReference>
<dbReference type="PANTHER" id="PTHR43420">
    <property type="entry name" value="ACETYLTRANSFERASE"/>
    <property type="match status" value="1"/>
</dbReference>